<feature type="domain" description="Bromodomain associated" evidence="6">
    <location>
        <begin position="317"/>
        <end position="386"/>
    </location>
</feature>
<protein>
    <recommendedName>
        <fullName evidence="6">Bromodomain associated domain-containing protein</fullName>
    </recommendedName>
</protein>
<dbReference type="EMBL" id="JAMSHJ010000003">
    <property type="protein sequence ID" value="KAI5431088.1"/>
    <property type="molecule type" value="Genomic_DNA"/>
</dbReference>
<gene>
    <name evidence="7" type="ORF">KIW84_035305</name>
</gene>
<evidence type="ECO:0000313" key="8">
    <source>
        <dbReference type="Proteomes" id="UP001058974"/>
    </source>
</evidence>
<dbReference type="Pfam" id="PF07524">
    <property type="entry name" value="Bromo_TP"/>
    <property type="match status" value="1"/>
</dbReference>
<feature type="compositionally biased region" description="Basic and acidic residues" evidence="5">
    <location>
        <begin position="566"/>
        <end position="575"/>
    </location>
</feature>
<dbReference type="Gramene" id="Psat03G0530500-T1">
    <property type="protein sequence ID" value="KAI5431088.1"/>
    <property type="gene ID" value="KIW84_035305"/>
</dbReference>
<dbReference type="GO" id="GO:0046982">
    <property type="term" value="F:protein heterodimerization activity"/>
    <property type="evidence" value="ECO:0007669"/>
    <property type="project" value="InterPro"/>
</dbReference>
<dbReference type="Gene3D" id="1.10.20.10">
    <property type="entry name" value="Histone, subunit A"/>
    <property type="match status" value="1"/>
</dbReference>
<keyword evidence="8" id="KW-1185">Reference proteome</keyword>
<dbReference type="GO" id="GO:0005634">
    <property type="term" value="C:nucleus"/>
    <property type="evidence" value="ECO:0007669"/>
    <property type="project" value="UniProtKB-SubCell"/>
</dbReference>
<comment type="subcellular location">
    <subcellularLocation>
        <location evidence="1">Nucleus</location>
    </subcellularLocation>
</comment>
<evidence type="ECO:0000256" key="2">
    <source>
        <dbReference type="ARBA" id="ARBA00023015"/>
    </source>
</evidence>
<keyword evidence="2" id="KW-0805">Transcription regulation</keyword>
<dbReference type="InterPro" id="IPR006565">
    <property type="entry name" value="BTP"/>
</dbReference>
<dbReference type="PANTHER" id="PTHR37604:SF1">
    <property type="entry name" value="TRANSCRIPTION INITIATION FACTOR TFIID SUBUNIT"/>
    <property type="match status" value="1"/>
</dbReference>
<dbReference type="Proteomes" id="UP001058974">
    <property type="component" value="Chromosome 3"/>
</dbReference>
<accession>A0A9D4Y3B4</accession>
<dbReference type="InterPro" id="IPR009072">
    <property type="entry name" value="Histone-fold"/>
</dbReference>
<feature type="region of interest" description="Disordered" evidence="5">
    <location>
        <begin position="556"/>
        <end position="582"/>
    </location>
</feature>
<evidence type="ECO:0000256" key="5">
    <source>
        <dbReference type="SAM" id="MobiDB-lite"/>
    </source>
</evidence>
<sequence>MSLLGEDGRGYELARSLESNGVWRKWLGDSHYTTFAQFLSSPSAWDSFMASDSSQSTLHIHLQLRVRALLFDKASSVSLSSKPSLSKLNPNFLRLHADDIYFTLDNINAPSSSNKCQFVYRIIKVIFTTRFELVFFEIFKRIEFRVGSRYVDSELPETWYNQVIENCKANKKLVMWDRELSTKRSPSEMASYITCSRNRKKRRVVFKEEQHQVMDQSNSGNLVVDDDEFVFPEITYAWNCVPESAIPVSERMENYNNQKVRIISVLDTLPMIQNPLMTERPGSRAESVNGEHGGGLYCGKLGCEENGRVLGHEEAGKLSQKVVARILLGAGFEASMEGPIEYLSEVMSKRILKIGTNLKVLTDRYKKQCSTIELLKMLLKTVGFSNHAPLVDVVKDGSKNIVQQSQLHAHGIQSQLQSQQQNSLRLPQQVQMQRQIHPQMQQMISSHSLTFQQQQQLQLERMRNHQSNPRPAMDVNKEKPLVQVKIENSSDLPSDGNAFNSRHPQMQFRQQQLAAMSNFHPQSNTQFRQMSSLQTPQMQSQNNISMIRAPPVKVEGFQELMGGDSSTKHDSEENRLTSPSSK</sequence>
<proteinExistence type="predicted"/>
<evidence type="ECO:0000256" key="3">
    <source>
        <dbReference type="ARBA" id="ARBA00023163"/>
    </source>
</evidence>
<evidence type="ECO:0000256" key="1">
    <source>
        <dbReference type="ARBA" id="ARBA00004123"/>
    </source>
</evidence>
<reference evidence="7 8" key="1">
    <citation type="journal article" date="2022" name="Nat. Genet.">
        <title>Improved pea reference genome and pan-genome highlight genomic features and evolutionary characteristics.</title>
        <authorList>
            <person name="Yang T."/>
            <person name="Liu R."/>
            <person name="Luo Y."/>
            <person name="Hu S."/>
            <person name="Wang D."/>
            <person name="Wang C."/>
            <person name="Pandey M.K."/>
            <person name="Ge S."/>
            <person name="Xu Q."/>
            <person name="Li N."/>
            <person name="Li G."/>
            <person name="Huang Y."/>
            <person name="Saxena R.K."/>
            <person name="Ji Y."/>
            <person name="Li M."/>
            <person name="Yan X."/>
            <person name="He Y."/>
            <person name="Liu Y."/>
            <person name="Wang X."/>
            <person name="Xiang C."/>
            <person name="Varshney R.K."/>
            <person name="Ding H."/>
            <person name="Gao S."/>
            <person name="Zong X."/>
        </authorList>
    </citation>
    <scope>NUCLEOTIDE SEQUENCE [LARGE SCALE GENOMIC DNA]</scope>
    <source>
        <strain evidence="7 8">cv. Zhongwan 6</strain>
    </source>
</reference>
<comment type="caution">
    <text evidence="7">The sequence shown here is derived from an EMBL/GenBank/DDBJ whole genome shotgun (WGS) entry which is preliminary data.</text>
</comment>
<name>A0A9D4Y3B4_PEA</name>
<evidence type="ECO:0000256" key="4">
    <source>
        <dbReference type="ARBA" id="ARBA00023242"/>
    </source>
</evidence>
<keyword evidence="4" id="KW-0539">Nucleus</keyword>
<dbReference type="PANTHER" id="PTHR37604">
    <property type="entry name" value="TRANSCRIPTION INITIATION FACTOR TFIID SUBUNIT"/>
    <property type="match status" value="1"/>
</dbReference>
<evidence type="ECO:0000259" key="6">
    <source>
        <dbReference type="Pfam" id="PF07524"/>
    </source>
</evidence>
<organism evidence="7 8">
    <name type="scientific">Pisum sativum</name>
    <name type="common">Garden pea</name>
    <name type="synonym">Lathyrus oleraceus</name>
    <dbReference type="NCBI Taxonomy" id="3888"/>
    <lineage>
        <taxon>Eukaryota</taxon>
        <taxon>Viridiplantae</taxon>
        <taxon>Streptophyta</taxon>
        <taxon>Embryophyta</taxon>
        <taxon>Tracheophyta</taxon>
        <taxon>Spermatophyta</taxon>
        <taxon>Magnoliopsida</taxon>
        <taxon>eudicotyledons</taxon>
        <taxon>Gunneridae</taxon>
        <taxon>Pentapetalae</taxon>
        <taxon>rosids</taxon>
        <taxon>fabids</taxon>
        <taxon>Fabales</taxon>
        <taxon>Fabaceae</taxon>
        <taxon>Papilionoideae</taxon>
        <taxon>50 kb inversion clade</taxon>
        <taxon>NPAAA clade</taxon>
        <taxon>Hologalegina</taxon>
        <taxon>IRL clade</taxon>
        <taxon>Fabeae</taxon>
        <taxon>Lathyrus</taxon>
    </lineage>
</organism>
<evidence type="ECO:0000313" key="7">
    <source>
        <dbReference type="EMBL" id="KAI5431088.1"/>
    </source>
</evidence>
<keyword evidence="3" id="KW-0804">Transcription</keyword>
<dbReference type="AlphaFoldDB" id="A0A9D4Y3B4"/>